<dbReference type="InterPro" id="IPR035897">
    <property type="entry name" value="Toll_tir_struct_dom_sf"/>
</dbReference>
<evidence type="ECO:0000313" key="9">
    <source>
        <dbReference type="EMBL" id="CAH1774858.1"/>
    </source>
</evidence>
<name>A0A8S4N298_OWEFU</name>
<feature type="transmembrane region" description="Helical" evidence="7">
    <location>
        <begin position="370"/>
        <end position="397"/>
    </location>
</feature>
<evidence type="ECO:0000256" key="2">
    <source>
        <dbReference type="ARBA" id="ARBA00009634"/>
    </source>
</evidence>
<dbReference type="Proteomes" id="UP000749559">
    <property type="component" value="Unassembled WGS sequence"/>
</dbReference>
<evidence type="ECO:0000259" key="8">
    <source>
        <dbReference type="PROSITE" id="PS50104"/>
    </source>
</evidence>
<dbReference type="AlphaFoldDB" id="A0A8S4N298"/>
<sequence length="570" mass="66830">MLSLHLEDNDIKYIEQNIFQDVNVRNLDFDGNTNFRNYNFQTLLRSLQNKTVRSLLLNGCGIVIERFTASILQPLQNSSLAELQIGDNTIETFEGDAFEHVDSLIALRISNFMYISHFTLKPLKKLNQMIIADMPEVYYKQLAIIDLNEMDLIVLEISKINTHRVFFLFGNLTKLKSLSLANMGFVFIPNYYSQVLDLLGKSGRPFTFTDINLSGNLMFQLSSEKLCSLFWGIKVTHLYLQDNFFTALPTCMFQNSDINKLFLNRNRITHVQSDLFKNQGDIALIDLSQNAIQSIDGNAFANIFNAFVIEVKIDNNLLACNCEIRPFRNWLKYNNYRNLEYDEFCKSPNKRIKEKLLHFEITWLECNKDFFIKLCAISGSCFLITVILIATLLKYFWKDIKYKRMVWKAKHHNHVIPANDEEIYDAFVSYHSEKRIWVNQVMTRELCEGDLDFSLIHDDNIIPGQESYFSGIMTHMDRSRHIIFLVTRGWMKEGWNEFEMNAAIDMLSQSKRHTLIVILMENIPQKEMSGELRLMVRNNVCLKWSEEDGKQQRFWRDLKLELGKKKFHVM</sequence>
<dbReference type="EMBL" id="CAIIXF020000001">
    <property type="protein sequence ID" value="CAH1774858.1"/>
    <property type="molecule type" value="Genomic_DNA"/>
</dbReference>
<dbReference type="Pfam" id="PF13676">
    <property type="entry name" value="TIR_2"/>
    <property type="match status" value="1"/>
</dbReference>
<evidence type="ECO:0000256" key="7">
    <source>
        <dbReference type="SAM" id="Phobius"/>
    </source>
</evidence>
<evidence type="ECO:0000256" key="3">
    <source>
        <dbReference type="ARBA" id="ARBA00022692"/>
    </source>
</evidence>
<dbReference type="OrthoDB" id="6087234at2759"/>
<dbReference type="InterPro" id="IPR032675">
    <property type="entry name" value="LRR_dom_sf"/>
</dbReference>
<dbReference type="InterPro" id="IPR000157">
    <property type="entry name" value="TIR_dom"/>
</dbReference>
<gene>
    <name evidence="9" type="ORF">OFUS_LOCUS2232</name>
</gene>
<evidence type="ECO:0000313" key="10">
    <source>
        <dbReference type="Proteomes" id="UP000749559"/>
    </source>
</evidence>
<dbReference type="PANTHER" id="PTHR24365">
    <property type="entry name" value="TOLL-LIKE RECEPTOR"/>
    <property type="match status" value="1"/>
</dbReference>
<dbReference type="GO" id="GO:0038023">
    <property type="term" value="F:signaling receptor activity"/>
    <property type="evidence" value="ECO:0007669"/>
    <property type="project" value="TreeGrafter"/>
</dbReference>
<keyword evidence="10" id="KW-1185">Reference proteome</keyword>
<accession>A0A8S4N298</accession>
<dbReference type="PROSITE" id="PS50104">
    <property type="entry name" value="TIR"/>
    <property type="match status" value="1"/>
</dbReference>
<dbReference type="PANTHER" id="PTHR24365:SF541">
    <property type="entry name" value="PROTEIN TOLL-RELATED"/>
    <property type="match status" value="1"/>
</dbReference>
<dbReference type="SUPFAM" id="SSF52200">
    <property type="entry name" value="Toll/Interleukin receptor TIR domain"/>
    <property type="match status" value="1"/>
</dbReference>
<reference evidence="9" key="1">
    <citation type="submission" date="2022-03" db="EMBL/GenBank/DDBJ databases">
        <authorList>
            <person name="Martin C."/>
        </authorList>
    </citation>
    <scope>NUCLEOTIDE SEQUENCE</scope>
</reference>
<evidence type="ECO:0000256" key="5">
    <source>
        <dbReference type="ARBA" id="ARBA00022989"/>
    </source>
</evidence>
<proteinExistence type="inferred from homology"/>
<keyword evidence="4" id="KW-0732">Signal</keyword>
<dbReference type="Pfam" id="PF13855">
    <property type="entry name" value="LRR_8"/>
    <property type="match status" value="1"/>
</dbReference>
<keyword evidence="6 7" id="KW-0472">Membrane</keyword>
<feature type="domain" description="TIR" evidence="8">
    <location>
        <begin position="422"/>
        <end position="562"/>
    </location>
</feature>
<dbReference type="InterPro" id="IPR001611">
    <property type="entry name" value="Leu-rich_rpt"/>
</dbReference>
<dbReference type="SMART" id="SM00255">
    <property type="entry name" value="TIR"/>
    <property type="match status" value="1"/>
</dbReference>
<comment type="similarity">
    <text evidence="2">Belongs to the Toll-like receptor family.</text>
</comment>
<dbReference type="GO" id="GO:0007165">
    <property type="term" value="P:signal transduction"/>
    <property type="evidence" value="ECO:0007669"/>
    <property type="project" value="InterPro"/>
</dbReference>
<comment type="subcellular location">
    <subcellularLocation>
        <location evidence="1">Membrane</location>
        <topology evidence="1">Single-pass membrane protein</topology>
    </subcellularLocation>
</comment>
<dbReference type="GO" id="GO:0005886">
    <property type="term" value="C:plasma membrane"/>
    <property type="evidence" value="ECO:0007669"/>
    <property type="project" value="TreeGrafter"/>
</dbReference>
<dbReference type="Gene3D" id="3.40.50.10140">
    <property type="entry name" value="Toll/interleukin-1 receptor homology (TIR) domain"/>
    <property type="match status" value="1"/>
</dbReference>
<protein>
    <recommendedName>
        <fullName evidence="8">TIR domain-containing protein</fullName>
    </recommendedName>
</protein>
<dbReference type="SUPFAM" id="SSF52058">
    <property type="entry name" value="L domain-like"/>
    <property type="match status" value="2"/>
</dbReference>
<dbReference type="Gene3D" id="3.80.10.10">
    <property type="entry name" value="Ribonuclease Inhibitor"/>
    <property type="match status" value="2"/>
</dbReference>
<keyword evidence="3 7" id="KW-0812">Transmembrane</keyword>
<evidence type="ECO:0000256" key="6">
    <source>
        <dbReference type="ARBA" id="ARBA00023136"/>
    </source>
</evidence>
<evidence type="ECO:0000256" key="4">
    <source>
        <dbReference type="ARBA" id="ARBA00022729"/>
    </source>
</evidence>
<comment type="caution">
    <text evidence="9">The sequence shown here is derived from an EMBL/GenBank/DDBJ whole genome shotgun (WGS) entry which is preliminary data.</text>
</comment>
<evidence type="ECO:0000256" key="1">
    <source>
        <dbReference type="ARBA" id="ARBA00004167"/>
    </source>
</evidence>
<keyword evidence="5 7" id="KW-1133">Transmembrane helix</keyword>
<organism evidence="9 10">
    <name type="scientific">Owenia fusiformis</name>
    <name type="common">Polychaete worm</name>
    <dbReference type="NCBI Taxonomy" id="6347"/>
    <lineage>
        <taxon>Eukaryota</taxon>
        <taxon>Metazoa</taxon>
        <taxon>Spiralia</taxon>
        <taxon>Lophotrochozoa</taxon>
        <taxon>Annelida</taxon>
        <taxon>Polychaeta</taxon>
        <taxon>Sedentaria</taxon>
        <taxon>Canalipalpata</taxon>
        <taxon>Sabellida</taxon>
        <taxon>Oweniida</taxon>
        <taxon>Oweniidae</taxon>
        <taxon>Owenia</taxon>
    </lineage>
</organism>